<dbReference type="InterPro" id="IPR017871">
    <property type="entry name" value="ABC_transporter-like_CS"/>
</dbReference>
<dbReference type="Gene3D" id="3.40.50.300">
    <property type="entry name" value="P-loop containing nucleotide triphosphate hydrolases"/>
    <property type="match status" value="1"/>
</dbReference>
<feature type="region of interest" description="Disordered" evidence="3">
    <location>
        <begin position="254"/>
        <end position="274"/>
    </location>
</feature>
<dbReference type="PROSITE" id="PS50893">
    <property type="entry name" value="ABC_TRANSPORTER_2"/>
    <property type="match status" value="1"/>
</dbReference>
<dbReference type="InterPro" id="IPR027417">
    <property type="entry name" value="P-loop_NTPase"/>
</dbReference>
<evidence type="ECO:0000259" key="4">
    <source>
        <dbReference type="PROSITE" id="PS50893"/>
    </source>
</evidence>
<keyword evidence="2 5" id="KW-0067">ATP-binding</keyword>
<dbReference type="SMART" id="SM00382">
    <property type="entry name" value="AAA"/>
    <property type="match status" value="1"/>
</dbReference>
<evidence type="ECO:0000313" key="5">
    <source>
        <dbReference type="EMBL" id="MFD1845166.1"/>
    </source>
</evidence>
<feature type="domain" description="ABC transporter" evidence="4">
    <location>
        <begin position="3"/>
        <end position="235"/>
    </location>
</feature>
<sequence length="274" mass="29311">MRVTFEQVNVHLGGAHIIRSANLDVTSGHTVGILGPNGSGKSTLLRSLYRVTKPTGGTIRLDGEDVWALPLRTVARSVAVMAQEAESEFDLDVLDVVLLGRVPHRKGFGSDTSEDLQLATEALNDVGALAFAGRAFSGLSGGEKQRVLLARALVQRSRVLVLDEPTNHLDIAFQLELMHIISHLGLTTLAALHDLNLAAAHCDEIAVMHAGSVQAFGPPEDVLTTELIGDVFGVRAHRLTHPDTGGLLIAYSPQHHKHQVRPTPASSLLKAART</sequence>
<protein>
    <submittedName>
        <fullName evidence="5">ABC transporter ATP-binding protein</fullName>
    </submittedName>
</protein>
<name>A0ABW4Q1G3_9MICC</name>
<dbReference type="InterPro" id="IPR003593">
    <property type="entry name" value="AAA+_ATPase"/>
</dbReference>
<evidence type="ECO:0000313" key="6">
    <source>
        <dbReference type="Proteomes" id="UP001597307"/>
    </source>
</evidence>
<comment type="caution">
    <text evidence="5">The sequence shown here is derived from an EMBL/GenBank/DDBJ whole genome shotgun (WGS) entry which is preliminary data.</text>
</comment>
<keyword evidence="6" id="KW-1185">Reference proteome</keyword>
<dbReference type="EMBL" id="JBHUGA010000003">
    <property type="protein sequence ID" value="MFD1845166.1"/>
    <property type="molecule type" value="Genomic_DNA"/>
</dbReference>
<dbReference type="PROSITE" id="PS00211">
    <property type="entry name" value="ABC_TRANSPORTER_1"/>
    <property type="match status" value="1"/>
</dbReference>
<dbReference type="InterPro" id="IPR003439">
    <property type="entry name" value="ABC_transporter-like_ATP-bd"/>
</dbReference>
<reference evidence="6" key="1">
    <citation type="journal article" date="2019" name="Int. J. Syst. Evol. Microbiol.">
        <title>The Global Catalogue of Microorganisms (GCM) 10K type strain sequencing project: providing services to taxonomists for standard genome sequencing and annotation.</title>
        <authorList>
            <consortium name="The Broad Institute Genomics Platform"/>
            <consortium name="The Broad Institute Genome Sequencing Center for Infectious Disease"/>
            <person name="Wu L."/>
            <person name="Ma J."/>
        </authorList>
    </citation>
    <scope>NUCLEOTIDE SEQUENCE [LARGE SCALE GENOMIC DNA]</scope>
    <source>
        <strain evidence="6">JCM 11496</strain>
    </source>
</reference>
<dbReference type="Proteomes" id="UP001597307">
    <property type="component" value="Unassembled WGS sequence"/>
</dbReference>
<proteinExistence type="predicted"/>
<dbReference type="PANTHER" id="PTHR42794">
    <property type="entry name" value="HEMIN IMPORT ATP-BINDING PROTEIN HMUV"/>
    <property type="match status" value="1"/>
</dbReference>
<dbReference type="RefSeq" id="WP_343877183.1">
    <property type="nucleotide sequence ID" value="NZ_BAAAIJ010000003.1"/>
</dbReference>
<gene>
    <name evidence="5" type="ORF">ACFSFX_00965</name>
</gene>
<evidence type="ECO:0000256" key="2">
    <source>
        <dbReference type="ARBA" id="ARBA00022840"/>
    </source>
</evidence>
<dbReference type="PANTHER" id="PTHR42794:SF2">
    <property type="entry name" value="ABC TRANSPORTER ATP-BINDING PROTEIN"/>
    <property type="match status" value="1"/>
</dbReference>
<dbReference type="GO" id="GO:0005524">
    <property type="term" value="F:ATP binding"/>
    <property type="evidence" value="ECO:0007669"/>
    <property type="project" value="UniProtKB-KW"/>
</dbReference>
<organism evidence="5 6">
    <name type="scientific">Arthrobacter flavus</name>
    <dbReference type="NCBI Taxonomy" id="95172"/>
    <lineage>
        <taxon>Bacteria</taxon>
        <taxon>Bacillati</taxon>
        <taxon>Actinomycetota</taxon>
        <taxon>Actinomycetes</taxon>
        <taxon>Micrococcales</taxon>
        <taxon>Micrococcaceae</taxon>
        <taxon>Arthrobacter</taxon>
    </lineage>
</organism>
<dbReference type="SUPFAM" id="SSF52540">
    <property type="entry name" value="P-loop containing nucleoside triphosphate hydrolases"/>
    <property type="match status" value="1"/>
</dbReference>
<evidence type="ECO:0000256" key="1">
    <source>
        <dbReference type="ARBA" id="ARBA00022741"/>
    </source>
</evidence>
<dbReference type="CDD" id="cd03214">
    <property type="entry name" value="ABC_Iron-Siderophores_B12_Hemin"/>
    <property type="match status" value="1"/>
</dbReference>
<dbReference type="Pfam" id="PF00005">
    <property type="entry name" value="ABC_tran"/>
    <property type="match status" value="1"/>
</dbReference>
<evidence type="ECO:0000256" key="3">
    <source>
        <dbReference type="SAM" id="MobiDB-lite"/>
    </source>
</evidence>
<accession>A0ABW4Q1G3</accession>
<keyword evidence="1" id="KW-0547">Nucleotide-binding</keyword>